<sequence length="268" mass="29337">MAQTYASTAASICSPQHAPNPVVQFPLRSLYRGRTSCKISALAEATTTSLLDLLDQRRDSPTPEPEATALAALIATMVDMAEGTAPSSFYLSSLDPGVGKTTSLSHFVRHLLGSEHHSDVAVLLCFSQLDEIEHLVEEMELDQADFAVFTSKDEVNGLSSTPRGEARILFTTQAMVRRRCRDGSFNDAEVFHFQCKPRAVRVWDETMLPGEVVSITTDQLASLRGPLRKSHPALAELIEHLEAASAHFFICVVLVELLELIKATNALM</sequence>
<keyword evidence="2" id="KW-1185">Reference proteome</keyword>
<protein>
    <submittedName>
        <fullName evidence="1">Uncharacterized protein</fullName>
    </submittedName>
</protein>
<proteinExistence type="predicted"/>
<organism evidence="1 2">
    <name type="scientific">Ruegeria conchae</name>
    <dbReference type="NCBI Taxonomy" id="981384"/>
    <lineage>
        <taxon>Bacteria</taxon>
        <taxon>Pseudomonadati</taxon>
        <taxon>Pseudomonadota</taxon>
        <taxon>Alphaproteobacteria</taxon>
        <taxon>Rhodobacterales</taxon>
        <taxon>Roseobacteraceae</taxon>
        <taxon>Ruegeria</taxon>
    </lineage>
</organism>
<gene>
    <name evidence="1" type="ORF">CLV75_1695</name>
</gene>
<dbReference type="Proteomes" id="UP000271700">
    <property type="component" value="Unassembled WGS sequence"/>
</dbReference>
<evidence type="ECO:0000313" key="1">
    <source>
        <dbReference type="EMBL" id="RLK08028.1"/>
    </source>
</evidence>
<accession>A0A497ZL28</accession>
<comment type="caution">
    <text evidence="1">The sequence shown here is derived from an EMBL/GenBank/DDBJ whole genome shotgun (WGS) entry which is preliminary data.</text>
</comment>
<evidence type="ECO:0000313" key="2">
    <source>
        <dbReference type="Proteomes" id="UP000271700"/>
    </source>
</evidence>
<reference evidence="1 2" key="1">
    <citation type="submission" date="2018-10" db="EMBL/GenBank/DDBJ databases">
        <title>Genomic Encyclopedia of Archaeal and Bacterial Type Strains, Phase II (KMG-II): from individual species to whole genera.</title>
        <authorList>
            <person name="Goeker M."/>
        </authorList>
    </citation>
    <scope>NUCLEOTIDE SEQUENCE [LARGE SCALE GENOMIC DNA]</scope>
    <source>
        <strain evidence="1 2">DSM 29317</strain>
    </source>
</reference>
<dbReference type="AlphaFoldDB" id="A0A497ZL28"/>
<name>A0A497ZL28_9RHOB</name>
<dbReference type="EMBL" id="RCCT01000002">
    <property type="protein sequence ID" value="RLK08028.1"/>
    <property type="molecule type" value="Genomic_DNA"/>
</dbReference>